<dbReference type="EMBL" id="EQ973788">
    <property type="protein sequence ID" value="EEF47663.1"/>
    <property type="molecule type" value="Genomic_DNA"/>
</dbReference>
<dbReference type="AlphaFoldDB" id="B9RLD8"/>
<protein>
    <submittedName>
        <fullName evidence="1">Uncharacterized protein</fullName>
    </submittedName>
</protein>
<sequence length="107" mass="11882">MTLTFSARLIQGRPSTAAVSRNQDLLLFDFRKKGFEFPSSASYTRIGQLEKCGVNSARPKFDLRHDDNPPPLSGLGTGCVDCLNTTQAELTTFSHGDIKYFDKLQSH</sequence>
<organism evidence="1 2">
    <name type="scientific">Ricinus communis</name>
    <name type="common">Castor bean</name>
    <dbReference type="NCBI Taxonomy" id="3988"/>
    <lineage>
        <taxon>Eukaryota</taxon>
        <taxon>Viridiplantae</taxon>
        <taxon>Streptophyta</taxon>
        <taxon>Embryophyta</taxon>
        <taxon>Tracheophyta</taxon>
        <taxon>Spermatophyta</taxon>
        <taxon>Magnoliopsida</taxon>
        <taxon>eudicotyledons</taxon>
        <taxon>Gunneridae</taxon>
        <taxon>Pentapetalae</taxon>
        <taxon>rosids</taxon>
        <taxon>fabids</taxon>
        <taxon>Malpighiales</taxon>
        <taxon>Euphorbiaceae</taxon>
        <taxon>Acalyphoideae</taxon>
        <taxon>Acalypheae</taxon>
        <taxon>Ricinus</taxon>
    </lineage>
</organism>
<keyword evidence="2" id="KW-1185">Reference proteome</keyword>
<gene>
    <name evidence="1" type="ORF">RCOM_1465710</name>
</gene>
<name>B9RLD8_RICCO</name>
<proteinExistence type="predicted"/>
<reference evidence="2" key="1">
    <citation type="journal article" date="2010" name="Nat. Biotechnol.">
        <title>Draft genome sequence of the oilseed species Ricinus communis.</title>
        <authorList>
            <person name="Chan A.P."/>
            <person name="Crabtree J."/>
            <person name="Zhao Q."/>
            <person name="Lorenzi H."/>
            <person name="Orvis J."/>
            <person name="Puiu D."/>
            <person name="Melake-Berhan A."/>
            <person name="Jones K.M."/>
            <person name="Redman J."/>
            <person name="Chen G."/>
            <person name="Cahoon E.B."/>
            <person name="Gedil M."/>
            <person name="Stanke M."/>
            <person name="Haas B.J."/>
            <person name="Wortman J.R."/>
            <person name="Fraser-Liggett C.M."/>
            <person name="Ravel J."/>
            <person name="Rabinowicz P.D."/>
        </authorList>
    </citation>
    <scope>NUCLEOTIDE SEQUENCE [LARGE SCALE GENOMIC DNA]</scope>
    <source>
        <strain evidence="2">cv. Hale</strain>
    </source>
</reference>
<accession>B9RLD8</accession>
<evidence type="ECO:0000313" key="1">
    <source>
        <dbReference type="EMBL" id="EEF47663.1"/>
    </source>
</evidence>
<dbReference type="InParanoid" id="B9RLD8"/>
<dbReference type="Proteomes" id="UP000008311">
    <property type="component" value="Unassembled WGS sequence"/>
</dbReference>
<evidence type="ECO:0000313" key="2">
    <source>
        <dbReference type="Proteomes" id="UP000008311"/>
    </source>
</evidence>